<feature type="domain" description="GAIN-B" evidence="8">
    <location>
        <begin position="873"/>
        <end position="1029"/>
    </location>
</feature>
<feature type="transmembrane region" description="Helical" evidence="6">
    <location>
        <begin position="1082"/>
        <end position="1100"/>
    </location>
</feature>
<name>A0A182Q9Y6_9DIPT</name>
<reference evidence="10" key="2">
    <citation type="submission" date="2020-05" db="UniProtKB">
        <authorList>
            <consortium name="EnsemblMetazoa"/>
        </authorList>
    </citation>
    <scope>IDENTIFICATION</scope>
    <source>
        <strain evidence="10">FAR1</strain>
    </source>
</reference>
<feature type="chain" id="PRO_5008132602" description="G-protein coupled receptors family 2 profile 2 domain-containing protein" evidence="7">
    <location>
        <begin position="30"/>
        <end position="1338"/>
    </location>
</feature>
<evidence type="ECO:0008006" key="12">
    <source>
        <dbReference type="Google" id="ProtNLM"/>
    </source>
</evidence>
<reference evidence="11" key="1">
    <citation type="submission" date="2014-01" db="EMBL/GenBank/DDBJ databases">
        <title>The Genome Sequence of Anopheles farauti FAR1 (V2).</title>
        <authorList>
            <consortium name="The Broad Institute Genomics Platform"/>
            <person name="Neafsey D.E."/>
            <person name="Besansky N."/>
            <person name="Howell P."/>
            <person name="Walton C."/>
            <person name="Young S.K."/>
            <person name="Zeng Q."/>
            <person name="Gargeya S."/>
            <person name="Fitzgerald M."/>
            <person name="Haas B."/>
            <person name="Abouelleil A."/>
            <person name="Allen A.W."/>
            <person name="Alvarado L."/>
            <person name="Arachchi H.M."/>
            <person name="Berlin A.M."/>
            <person name="Chapman S.B."/>
            <person name="Gainer-Dewar J."/>
            <person name="Goldberg J."/>
            <person name="Griggs A."/>
            <person name="Gujja S."/>
            <person name="Hansen M."/>
            <person name="Howarth C."/>
            <person name="Imamovic A."/>
            <person name="Ireland A."/>
            <person name="Larimer J."/>
            <person name="McCowan C."/>
            <person name="Murphy C."/>
            <person name="Pearson M."/>
            <person name="Poon T.W."/>
            <person name="Priest M."/>
            <person name="Roberts A."/>
            <person name="Saif S."/>
            <person name="Shea T."/>
            <person name="Sisk P."/>
            <person name="Sykes S."/>
            <person name="Wortman J."/>
            <person name="Nusbaum C."/>
            <person name="Birren B."/>
        </authorList>
    </citation>
    <scope>NUCLEOTIDE SEQUENCE [LARGE SCALE GENOMIC DNA]</scope>
    <source>
        <strain evidence="11">FAR1</strain>
    </source>
</reference>
<dbReference type="VEuPathDB" id="VectorBase:AFAF005979"/>
<proteinExistence type="predicted"/>
<dbReference type="PROSITE" id="PS50261">
    <property type="entry name" value="G_PROTEIN_RECEP_F2_4"/>
    <property type="match status" value="1"/>
</dbReference>
<organism evidence="10 11">
    <name type="scientific">Anopheles farauti</name>
    <dbReference type="NCBI Taxonomy" id="69004"/>
    <lineage>
        <taxon>Eukaryota</taxon>
        <taxon>Metazoa</taxon>
        <taxon>Ecdysozoa</taxon>
        <taxon>Arthropoda</taxon>
        <taxon>Hexapoda</taxon>
        <taxon>Insecta</taxon>
        <taxon>Pterygota</taxon>
        <taxon>Neoptera</taxon>
        <taxon>Endopterygota</taxon>
        <taxon>Diptera</taxon>
        <taxon>Nematocera</taxon>
        <taxon>Culicoidea</taxon>
        <taxon>Culicidae</taxon>
        <taxon>Anophelinae</taxon>
        <taxon>Anopheles</taxon>
    </lineage>
</organism>
<dbReference type="GO" id="GO:0007166">
    <property type="term" value="P:cell surface receptor signaling pathway"/>
    <property type="evidence" value="ECO:0007669"/>
    <property type="project" value="InterPro"/>
</dbReference>
<dbReference type="PROSITE" id="PS50221">
    <property type="entry name" value="GAIN_B"/>
    <property type="match status" value="1"/>
</dbReference>
<dbReference type="Pfam" id="PF00002">
    <property type="entry name" value="7tm_2"/>
    <property type="match status" value="1"/>
</dbReference>
<feature type="signal peptide" evidence="7">
    <location>
        <begin position="1"/>
        <end position="29"/>
    </location>
</feature>
<evidence type="ECO:0000256" key="3">
    <source>
        <dbReference type="ARBA" id="ARBA00022989"/>
    </source>
</evidence>
<dbReference type="InterPro" id="IPR017981">
    <property type="entry name" value="GPCR_2-like_7TM"/>
</dbReference>
<feature type="transmembrane region" description="Helical" evidence="6">
    <location>
        <begin position="1120"/>
        <end position="1143"/>
    </location>
</feature>
<accession>A0A182Q9Y6</accession>
<dbReference type="GO" id="GO:0016020">
    <property type="term" value="C:membrane"/>
    <property type="evidence" value="ECO:0007669"/>
    <property type="project" value="UniProtKB-SubCell"/>
</dbReference>
<evidence type="ECO:0000313" key="10">
    <source>
        <dbReference type="EnsemblMetazoa" id="AFAF005979-PA"/>
    </source>
</evidence>
<evidence type="ECO:0000256" key="7">
    <source>
        <dbReference type="SAM" id="SignalP"/>
    </source>
</evidence>
<dbReference type="GO" id="GO:0004930">
    <property type="term" value="F:G protein-coupled receptor activity"/>
    <property type="evidence" value="ECO:0007669"/>
    <property type="project" value="InterPro"/>
</dbReference>
<dbReference type="InterPro" id="IPR046338">
    <property type="entry name" value="GAIN_dom_sf"/>
</dbReference>
<feature type="transmembrane region" description="Helical" evidence="6">
    <location>
        <begin position="1247"/>
        <end position="1266"/>
    </location>
</feature>
<dbReference type="CDD" id="cd15040">
    <property type="entry name" value="7tmB2_Adhesion"/>
    <property type="match status" value="1"/>
</dbReference>
<evidence type="ECO:0000256" key="4">
    <source>
        <dbReference type="ARBA" id="ARBA00023136"/>
    </source>
</evidence>
<evidence type="ECO:0000256" key="1">
    <source>
        <dbReference type="ARBA" id="ARBA00004141"/>
    </source>
</evidence>
<feature type="transmembrane region" description="Helical" evidence="6">
    <location>
        <begin position="1272"/>
        <end position="1294"/>
    </location>
</feature>
<sequence length="1338" mass="151459">MVGPIGLCTCGRPLLNLLLSVLAVLSVSAVKVVATPNESTTRSNPLPKPSTYLTVNDCESEIVPKQSFTDWYKIPPDCYCPPGYTVVATSQKNDRPLCVGLRAAGPYQDGCVESGTSTDYYSLDPVALADVRQFLSSNGVTEWWISARRLVRYGGLVRRLPGKQWNVPLEKLMKKSHVLLPPVESSTPGRDCASIRMEHPDQITFQNCSVSLVLLCLYREQTLQQLHCNEQEYTTRYTALQHFCFRVTKDRKANDTVRDSYYIDSNRKQHLLLDLRNSSHDCNNVTNIISVVQQFDPRRNIHNSSSSSSSSGESLLPLAAITDSIVCVAQQHQRLQPNMTLAKADGTGPGIYLYFDKVRHKLFATIYGARWFWRAEPTDNGFVCFTNIDDERLSSRRVKKLPTTRVKWDLGKNRTMYEITMEEDGPPRLYWCEAHLVPNFAHITSESVLAQRKVNCRRYFAATVELLVEDEPATLRLKDYDSHITQLRKEFRRRPELSHIFETIKSIQVKRVEHIWTAASSGWYTVRLLLHVVMKCDKKWERQLAALEADDPNEIGMPAIHLHHYRMHQNLTRALQSMDGKTFRFIGANSTEYCLPDSLQMTQSKNVWWAARLGETVAPRNLCLVEPTGLPLIRRCRGDYLYGCAWDWDPGRRVCSRRTHPTTRLLYDYSMRELNDTVLEEMLRTAGNALAAPDSVLPADLFYISKTLANVPSVLEVRPEASRQYFCNVTNILSRMMYLNETTVVLSQAALNTTNILLDASETIVNRLAVAEDAVSLMTGVQYDCQTMQTMQVYQEANDGTVLFRTARLIVLIVDPAVANITGLALFRSRSDEEQHIEPDEDFSGYTLRYLYMNQSTESLLEESDLEIGSFVPQLVLDSLGDLHELFASNDSAEEPATAVPDEIADVPETYQPPPLRVVIAIYYNDHAFRETQNGTIARPNSKIISVTLPGYGSRMPDEIPIYTREQTQRDHPGRCGYWSFDAQPNATVYGRWSYDECRLVNVSGPVTLCGCYHLTSFSRLTMDTQMVETVGVSQKFIADQGTLALDIITAIGCSLSLVGVFGIMLTALLFPSWRVKASSKILLQLSCAIAVEMIIIFLEGPENDQNRISQIECALLGSIFHYIILVTFMWMLITAYLQFMRYVKVLGRLRPAHFILKATVVCWGGPFVLVVGFICHDYRLYLKRDILTDICYPHGHALWYGLLLPIGTIIFINLISFVFVLYNIFTIPSNLTKTADHAMTLAQLRLSVFLFFLLGLPWIFGMLTTGTEDKLFAYLFCLTAPVQGFVLFVYFVVMDPTARRLWCRKLQHCPCAARSAGKQAEGEQTTTSANTSFNTYL</sequence>
<dbReference type="EMBL" id="AXCN02002022">
    <property type="status" value="NOT_ANNOTATED_CDS"/>
    <property type="molecule type" value="Genomic_DNA"/>
</dbReference>
<dbReference type="Gene3D" id="1.20.1070.10">
    <property type="entry name" value="Rhodopsin 7-helix transmembrane proteins"/>
    <property type="match status" value="1"/>
</dbReference>
<keyword evidence="5" id="KW-1015">Disulfide bond</keyword>
<dbReference type="Proteomes" id="UP000075886">
    <property type="component" value="Unassembled WGS sequence"/>
</dbReference>
<dbReference type="PANTHER" id="PTHR47767:SF1">
    <property type="entry name" value="ADHESION G PROTEIN-COUPLED RECEPTOR G7"/>
    <property type="match status" value="1"/>
</dbReference>
<feature type="transmembrane region" description="Helical" evidence="6">
    <location>
        <begin position="1044"/>
        <end position="1070"/>
    </location>
</feature>
<keyword evidence="2 6" id="KW-0812">Transmembrane</keyword>
<dbReference type="Pfam" id="PF01825">
    <property type="entry name" value="GPS"/>
    <property type="match status" value="1"/>
</dbReference>
<evidence type="ECO:0000256" key="5">
    <source>
        <dbReference type="ARBA" id="ARBA00023157"/>
    </source>
</evidence>
<dbReference type="Gene3D" id="2.60.220.50">
    <property type="match status" value="1"/>
</dbReference>
<dbReference type="InterPro" id="IPR000203">
    <property type="entry name" value="GPS"/>
</dbReference>
<dbReference type="InterPro" id="IPR053066">
    <property type="entry name" value="ADGR_G7"/>
</dbReference>
<dbReference type="FunFam" id="1.20.1070.10:FF:000290">
    <property type="entry name" value="GG11888"/>
    <property type="match status" value="1"/>
</dbReference>
<keyword evidence="11" id="KW-1185">Reference proteome</keyword>
<dbReference type="SUPFAM" id="SSF81321">
    <property type="entry name" value="Family A G protein-coupled receptor-like"/>
    <property type="match status" value="1"/>
</dbReference>
<keyword evidence="3 6" id="KW-1133">Transmembrane helix</keyword>
<feature type="domain" description="G-protein coupled receptors family 2 profile 2" evidence="9">
    <location>
        <begin position="1046"/>
        <end position="1296"/>
    </location>
</feature>
<evidence type="ECO:0000256" key="2">
    <source>
        <dbReference type="ARBA" id="ARBA00022692"/>
    </source>
</evidence>
<evidence type="ECO:0000259" key="8">
    <source>
        <dbReference type="PROSITE" id="PS50221"/>
    </source>
</evidence>
<evidence type="ECO:0000259" key="9">
    <source>
        <dbReference type="PROSITE" id="PS50261"/>
    </source>
</evidence>
<evidence type="ECO:0000313" key="11">
    <source>
        <dbReference type="Proteomes" id="UP000075886"/>
    </source>
</evidence>
<dbReference type="PANTHER" id="PTHR47767">
    <property type="entry name" value="ADHESION G PROTEIN-COUPLED RECEPTOR G7"/>
    <property type="match status" value="1"/>
</dbReference>
<keyword evidence="4 6" id="KW-0472">Membrane</keyword>
<feature type="transmembrane region" description="Helical" evidence="6">
    <location>
        <begin position="1203"/>
        <end position="1226"/>
    </location>
</feature>
<dbReference type="InterPro" id="IPR057244">
    <property type="entry name" value="GAIN_B"/>
</dbReference>
<protein>
    <recommendedName>
        <fullName evidence="12">G-protein coupled receptors family 2 profile 2 domain-containing protein</fullName>
    </recommendedName>
</protein>
<dbReference type="STRING" id="69004.A0A182Q9Y6"/>
<evidence type="ECO:0000256" key="6">
    <source>
        <dbReference type="SAM" id="Phobius"/>
    </source>
</evidence>
<comment type="subcellular location">
    <subcellularLocation>
        <location evidence="1">Membrane</location>
        <topology evidence="1">Multi-pass membrane protein</topology>
    </subcellularLocation>
</comment>
<keyword evidence="7" id="KW-0732">Signal</keyword>
<dbReference type="InterPro" id="IPR000832">
    <property type="entry name" value="GPCR_2_secretin-like"/>
</dbReference>
<feature type="transmembrane region" description="Helical" evidence="6">
    <location>
        <begin position="1155"/>
        <end position="1175"/>
    </location>
</feature>
<dbReference type="EnsemblMetazoa" id="AFAF005979-RA">
    <property type="protein sequence ID" value="AFAF005979-PA"/>
    <property type="gene ID" value="AFAF005979"/>
</dbReference>